<sequence length="446" mass="55011">MKRVSLVFILIFLIYIKNIKNVEIKKKVFDFKHNYFKKITRQSYKGRLIYTNIRFNNTNTLKNETKKNHFSEKDIIKEKLNKIKKIKNVFNKYNIKIYRGSIKNFEIKTKQLTLYKYNLAKKYIIVIMNKWKHKIMIYMKNFKNYSNRIFYNLKKKISHQNNMFYVYVKNIPFLDKRNLAKLISYNSVNLLFLLFTFLYYKSDYIYKFLKKKYAFIGEFKNIKTEKYIKIHTLSTLFFFFYKFFILRLLFILNSYNFFSKKLYILNNLLHFIFFSYIFMFPYFLIQANWGSFYLIDTKKSKFLGSVFLFQLILIYARLIFQNNLMFMKKWTDEEFFNKEELIKNIKYNKKIDFYVNLLNQYNILKKIYIGNNKFYEIILYLHKYRYLLDIIFPINNLFYIYIAHSIFFYLNNLSFAGIYISSFSFVLLLIKAISNKVDMYFLTKHI</sequence>
<keyword evidence="1" id="KW-0472">Membrane</keyword>
<comment type="caution">
    <text evidence="2">The sequence shown here is derived from an EMBL/GenBank/DDBJ whole genome shotgun (WGS) entry which is preliminary data.</text>
</comment>
<gene>
    <name evidence="2" type="ORF">PGAL8A_00480500</name>
</gene>
<dbReference type="AlphaFoldDB" id="A0A1J1H109"/>
<name>A0A1J1H109_PLAGA</name>
<evidence type="ECO:0000313" key="3">
    <source>
        <dbReference type="Proteomes" id="UP000220797"/>
    </source>
</evidence>
<evidence type="ECO:0000313" key="2">
    <source>
        <dbReference type="EMBL" id="CRG97226.1"/>
    </source>
</evidence>
<dbReference type="RefSeq" id="XP_028530029.1">
    <property type="nucleotide sequence ID" value="XM_028673592.1"/>
</dbReference>
<reference evidence="2" key="1">
    <citation type="submission" date="2015-04" db="EMBL/GenBank/DDBJ databases">
        <authorList>
            <consortium name="Pathogen Informatics"/>
        </authorList>
    </citation>
    <scope>NUCLEOTIDE SEQUENCE [LARGE SCALE GENOMIC DNA]</scope>
    <source>
        <strain evidence="2">8A</strain>
    </source>
</reference>
<proteinExistence type="predicted"/>
<organism evidence="2 3">
    <name type="scientific">Plasmodium gallinaceum</name>
    <dbReference type="NCBI Taxonomy" id="5849"/>
    <lineage>
        <taxon>Eukaryota</taxon>
        <taxon>Sar</taxon>
        <taxon>Alveolata</taxon>
        <taxon>Apicomplexa</taxon>
        <taxon>Aconoidasida</taxon>
        <taxon>Haemosporida</taxon>
        <taxon>Plasmodiidae</taxon>
        <taxon>Plasmodium</taxon>
        <taxon>Plasmodium (Haemamoeba)</taxon>
    </lineage>
</organism>
<feature type="transmembrane region" description="Helical" evidence="1">
    <location>
        <begin position="6"/>
        <end position="22"/>
    </location>
</feature>
<accession>A0A1J1H109</accession>
<keyword evidence="1" id="KW-0812">Transmembrane</keyword>
<feature type="transmembrane region" description="Helical" evidence="1">
    <location>
        <begin position="230"/>
        <end position="250"/>
    </location>
</feature>
<feature type="transmembrane region" description="Helical" evidence="1">
    <location>
        <begin position="302"/>
        <end position="320"/>
    </location>
</feature>
<dbReference type="VEuPathDB" id="PlasmoDB:PGAL8A_00480500"/>
<dbReference type="GeneID" id="39733338"/>
<feature type="transmembrane region" description="Helical" evidence="1">
    <location>
        <begin position="262"/>
        <end position="282"/>
    </location>
</feature>
<protein>
    <submittedName>
        <fullName evidence="2">Uncharacterized protein</fullName>
    </submittedName>
</protein>
<keyword evidence="3" id="KW-1185">Reference proteome</keyword>
<dbReference type="EMBL" id="CVMV01000096">
    <property type="protein sequence ID" value="CRG97226.1"/>
    <property type="molecule type" value="Genomic_DNA"/>
</dbReference>
<feature type="transmembrane region" description="Helical" evidence="1">
    <location>
        <begin position="182"/>
        <end position="200"/>
    </location>
</feature>
<feature type="transmembrane region" description="Helical" evidence="1">
    <location>
        <begin position="416"/>
        <end position="434"/>
    </location>
</feature>
<feature type="transmembrane region" description="Helical" evidence="1">
    <location>
        <begin position="386"/>
        <end position="410"/>
    </location>
</feature>
<evidence type="ECO:0000256" key="1">
    <source>
        <dbReference type="SAM" id="Phobius"/>
    </source>
</evidence>
<dbReference type="OrthoDB" id="377162at2759"/>
<keyword evidence="1" id="KW-1133">Transmembrane helix</keyword>
<dbReference type="Proteomes" id="UP000220797">
    <property type="component" value="Unassembled WGS sequence"/>
</dbReference>